<dbReference type="FunFam" id="1.10.630.10:FF:000042">
    <property type="entry name" value="Cytochrome P450"/>
    <property type="match status" value="1"/>
</dbReference>
<evidence type="ECO:0000256" key="11">
    <source>
        <dbReference type="ARBA" id="ARBA00023033"/>
    </source>
</evidence>
<evidence type="ECO:0000313" key="17">
    <source>
        <dbReference type="Proteomes" id="UP001430953"/>
    </source>
</evidence>
<dbReference type="PRINTS" id="PR00463">
    <property type="entry name" value="EP450I"/>
</dbReference>
<dbReference type="SUPFAM" id="SSF48264">
    <property type="entry name" value="Cytochrome P450"/>
    <property type="match status" value="1"/>
</dbReference>
<evidence type="ECO:0000256" key="15">
    <source>
        <dbReference type="SAM" id="Phobius"/>
    </source>
</evidence>
<dbReference type="InterPro" id="IPR001128">
    <property type="entry name" value="Cyt_P450"/>
</dbReference>
<accession>A0AAW2F7S2</accession>
<keyword evidence="8" id="KW-0492">Microsome</keyword>
<evidence type="ECO:0000256" key="7">
    <source>
        <dbReference type="ARBA" id="ARBA00022824"/>
    </source>
</evidence>
<evidence type="ECO:0000256" key="6">
    <source>
        <dbReference type="ARBA" id="ARBA00022723"/>
    </source>
</evidence>
<keyword evidence="9 14" id="KW-0560">Oxidoreductase</keyword>
<gene>
    <name evidence="16" type="ORF">PUN28_012777</name>
</gene>
<dbReference type="Pfam" id="PF00067">
    <property type="entry name" value="p450"/>
    <property type="match status" value="1"/>
</dbReference>
<protein>
    <recommendedName>
        <fullName evidence="18">Cytochrome P450 6a14</fullName>
    </recommendedName>
</protein>
<comment type="subcellular location">
    <subcellularLocation>
        <location evidence="3">Endoplasmic reticulum membrane</location>
        <topology evidence="3">Peripheral membrane protein</topology>
    </subcellularLocation>
    <subcellularLocation>
        <location evidence="2">Microsome membrane</location>
        <topology evidence="2">Peripheral membrane protein</topology>
    </subcellularLocation>
</comment>
<evidence type="ECO:0000313" key="16">
    <source>
        <dbReference type="EMBL" id="KAL0110948.1"/>
    </source>
</evidence>
<dbReference type="Proteomes" id="UP001430953">
    <property type="component" value="Unassembled WGS sequence"/>
</dbReference>
<feature type="binding site" description="axial binding residue" evidence="13">
    <location>
        <position position="443"/>
    </location>
    <ligand>
        <name>heme</name>
        <dbReference type="ChEBI" id="CHEBI:30413"/>
    </ligand>
    <ligandPart>
        <name>Fe</name>
        <dbReference type="ChEBI" id="CHEBI:18248"/>
    </ligandPart>
</feature>
<keyword evidence="15" id="KW-1133">Transmembrane helix</keyword>
<dbReference type="InterPro" id="IPR050476">
    <property type="entry name" value="Insect_CytP450_Detox"/>
</dbReference>
<dbReference type="GO" id="GO:0016705">
    <property type="term" value="F:oxidoreductase activity, acting on paired donors, with incorporation or reduction of molecular oxygen"/>
    <property type="evidence" value="ECO:0007669"/>
    <property type="project" value="InterPro"/>
</dbReference>
<dbReference type="GO" id="GO:0005506">
    <property type="term" value="F:iron ion binding"/>
    <property type="evidence" value="ECO:0007669"/>
    <property type="project" value="InterPro"/>
</dbReference>
<keyword evidence="6 13" id="KW-0479">Metal-binding</keyword>
<dbReference type="GO" id="GO:0020037">
    <property type="term" value="F:heme binding"/>
    <property type="evidence" value="ECO:0007669"/>
    <property type="project" value="InterPro"/>
</dbReference>
<keyword evidence="7" id="KW-0256">Endoplasmic reticulum</keyword>
<dbReference type="InterPro" id="IPR002401">
    <property type="entry name" value="Cyt_P450_E_grp-I"/>
</dbReference>
<dbReference type="PANTHER" id="PTHR24292">
    <property type="entry name" value="CYTOCHROME P450"/>
    <property type="match status" value="1"/>
</dbReference>
<evidence type="ECO:0008006" key="18">
    <source>
        <dbReference type="Google" id="ProtNLM"/>
    </source>
</evidence>
<evidence type="ECO:0000256" key="10">
    <source>
        <dbReference type="ARBA" id="ARBA00023004"/>
    </source>
</evidence>
<dbReference type="PROSITE" id="PS00086">
    <property type="entry name" value="CYTOCHROME_P450"/>
    <property type="match status" value="1"/>
</dbReference>
<name>A0AAW2F7S2_9HYME</name>
<comment type="similarity">
    <text evidence="4 14">Belongs to the cytochrome P450 family.</text>
</comment>
<dbReference type="EMBL" id="JADYXP020000013">
    <property type="protein sequence ID" value="KAL0110948.1"/>
    <property type="molecule type" value="Genomic_DNA"/>
</dbReference>
<dbReference type="GO" id="GO:0005789">
    <property type="term" value="C:endoplasmic reticulum membrane"/>
    <property type="evidence" value="ECO:0007669"/>
    <property type="project" value="UniProtKB-SubCell"/>
</dbReference>
<dbReference type="CDD" id="cd11056">
    <property type="entry name" value="CYP6-like"/>
    <property type="match status" value="1"/>
</dbReference>
<feature type="transmembrane region" description="Helical" evidence="15">
    <location>
        <begin position="6"/>
        <end position="27"/>
    </location>
</feature>
<comment type="cofactor">
    <cofactor evidence="1 13">
        <name>heme</name>
        <dbReference type="ChEBI" id="CHEBI:30413"/>
    </cofactor>
</comment>
<evidence type="ECO:0000256" key="8">
    <source>
        <dbReference type="ARBA" id="ARBA00022848"/>
    </source>
</evidence>
<evidence type="ECO:0000256" key="3">
    <source>
        <dbReference type="ARBA" id="ARBA00004406"/>
    </source>
</evidence>
<keyword evidence="12 15" id="KW-0472">Membrane</keyword>
<reference evidence="16 17" key="1">
    <citation type="submission" date="2023-03" db="EMBL/GenBank/DDBJ databases">
        <title>High recombination rates correlate with genetic variation in Cardiocondyla obscurior ants.</title>
        <authorList>
            <person name="Errbii M."/>
        </authorList>
    </citation>
    <scope>NUCLEOTIDE SEQUENCE [LARGE SCALE GENOMIC DNA]</scope>
    <source>
        <strain evidence="16">Alpha-2009</strain>
        <tissue evidence="16">Whole body</tissue>
    </source>
</reference>
<evidence type="ECO:0000256" key="1">
    <source>
        <dbReference type="ARBA" id="ARBA00001971"/>
    </source>
</evidence>
<evidence type="ECO:0000256" key="12">
    <source>
        <dbReference type="ARBA" id="ARBA00023136"/>
    </source>
</evidence>
<evidence type="ECO:0000256" key="13">
    <source>
        <dbReference type="PIRSR" id="PIRSR602401-1"/>
    </source>
</evidence>
<evidence type="ECO:0000256" key="9">
    <source>
        <dbReference type="ARBA" id="ARBA00023002"/>
    </source>
</evidence>
<comment type="caution">
    <text evidence="16">The sequence shown here is derived from an EMBL/GenBank/DDBJ whole genome shotgun (WGS) entry which is preliminary data.</text>
</comment>
<keyword evidence="17" id="KW-1185">Reference proteome</keyword>
<dbReference type="GO" id="GO:0004497">
    <property type="term" value="F:monooxygenase activity"/>
    <property type="evidence" value="ECO:0007669"/>
    <property type="project" value="UniProtKB-KW"/>
</dbReference>
<dbReference type="PANTHER" id="PTHR24292:SF54">
    <property type="entry name" value="CYP9F3-RELATED"/>
    <property type="match status" value="1"/>
</dbReference>
<sequence length="501" mass="58384">MELLGILYGFAALIIILYYFLSSYDFWKLRGVRGPRPTLLFGNFKDVIFLKTSAGDYLTDLYNIYKNEPLVGIFIFKTPVLVVQDLDLIKDVLIKNFSVFADRGISTFEKAEPLSQHLFSLEPKRWRPLRIKLSPIFTSSKLKEMFSLISECADHLVQYMEKIVSENEPVECRELTAKYTTDVIGSCVFGIEMNALSNKDSKFRKMGRRIFNPTKAEMLRIKIREAFPWFYKHILGNILPRPDYTKFFIHIIMETMNYREINNINRNDFVDTLRDLKKHPDKLNDIELTDDLIASQAFVFFIAGFESSSTTISHTLYELALNQKIQNKLRKEIDEIYTKYGENLTHDNIKLMNYLNKVFKETLRKYPPATTLMRQSISNYTFNSIKITIPKGQKILIPVYAIHHDSNIYPKPDVFDPERFNVEATQKRHPMSYLPFGDGPRNCIGARFAVYQSKIGLIKILRNYKIEPCEKTPIPYISDPRAFVLCPKNGIYLKIIKINQD</sequence>
<dbReference type="AlphaFoldDB" id="A0AAW2F7S2"/>
<evidence type="ECO:0000256" key="14">
    <source>
        <dbReference type="RuleBase" id="RU000461"/>
    </source>
</evidence>
<proteinExistence type="inferred from homology"/>
<dbReference type="Gene3D" id="1.10.630.10">
    <property type="entry name" value="Cytochrome P450"/>
    <property type="match status" value="1"/>
</dbReference>
<evidence type="ECO:0000256" key="4">
    <source>
        <dbReference type="ARBA" id="ARBA00010617"/>
    </source>
</evidence>
<keyword evidence="10 13" id="KW-0408">Iron</keyword>
<organism evidence="16 17">
    <name type="scientific">Cardiocondyla obscurior</name>
    <dbReference type="NCBI Taxonomy" id="286306"/>
    <lineage>
        <taxon>Eukaryota</taxon>
        <taxon>Metazoa</taxon>
        <taxon>Ecdysozoa</taxon>
        <taxon>Arthropoda</taxon>
        <taxon>Hexapoda</taxon>
        <taxon>Insecta</taxon>
        <taxon>Pterygota</taxon>
        <taxon>Neoptera</taxon>
        <taxon>Endopterygota</taxon>
        <taxon>Hymenoptera</taxon>
        <taxon>Apocrita</taxon>
        <taxon>Aculeata</taxon>
        <taxon>Formicoidea</taxon>
        <taxon>Formicidae</taxon>
        <taxon>Myrmicinae</taxon>
        <taxon>Cardiocondyla</taxon>
    </lineage>
</organism>
<dbReference type="InterPro" id="IPR036396">
    <property type="entry name" value="Cyt_P450_sf"/>
</dbReference>
<evidence type="ECO:0000256" key="2">
    <source>
        <dbReference type="ARBA" id="ARBA00004174"/>
    </source>
</evidence>
<evidence type="ECO:0000256" key="5">
    <source>
        <dbReference type="ARBA" id="ARBA00022617"/>
    </source>
</evidence>
<keyword evidence="11 14" id="KW-0503">Monooxygenase</keyword>
<dbReference type="InterPro" id="IPR017972">
    <property type="entry name" value="Cyt_P450_CS"/>
</dbReference>
<dbReference type="PRINTS" id="PR00385">
    <property type="entry name" value="P450"/>
</dbReference>
<keyword evidence="5 13" id="KW-0349">Heme</keyword>
<keyword evidence="15" id="KW-0812">Transmembrane</keyword>